<dbReference type="Proteomes" id="UP000617979">
    <property type="component" value="Unassembled WGS sequence"/>
</dbReference>
<proteinExistence type="predicted"/>
<dbReference type="RefSeq" id="WP_188431921.1">
    <property type="nucleotide sequence ID" value="NZ_BMEX01000005.1"/>
</dbReference>
<reference evidence="3" key="1">
    <citation type="journal article" date="2019" name="Int. J. Syst. Evol. Microbiol.">
        <title>The Global Catalogue of Microorganisms (GCM) 10K type strain sequencing project: providing services to taxonomists for standard genome sequencing and annotation.</title>
        <authorList>
            <consortium name="The Broad Institute Genomics Platform"/>
            <consortium name="The Broad Institute Genome Sequencing Center for Infectious Disease"/>
            <person name="Wu L."/>
            <person name="Ma J."/>
        </authorList>
    </citation>
    <scope>NUCLEOTIDE SEQUENCE [LARGE SCALE GENOMIC DNA]</scope>
    <source>
        <strain evidence="3">CGMCC 1.12404</strain>
    </source>
</reference>
<protein>
    <recommendedName>
        <fullName evidence="4">DUF3953 domain-containing protein</fullName>
    </recommendedName>
</protein>
<evidence type="ECO:0008006" key="4">
    <source>
        <dbReference type="Google" id="ProtNLM"/>
    </source>
</evidence>
<organism evidence="2 3">
    <name type="scientific">Kroppenstedtia guangzhouensis</name>
    <dbReference type="NCBI Taxonomy" id="1274356"/>
    <lineage>
        <taxon>Bacteria</taxon>
        <taxon>Bacillati</taxon>
        <taxon>Bacillota</taxon>
        <taxon>Bacilli</taxon>
        <taxon>Bacillales</taxon>
        <taxon>Thermoactinomycetaceae</taxon>
        <taxon>Kroppenstedtia</taxon>
    </lineage>
</organism>
<keyword evidence="1" id="KW-0812">Transmembrane</keyword>
<keyword evidence="3" id="KW-1185">Reference proteome</keyword>
<evidence type="ECO:0000256" key="1">
    <source>
        <dbReference type="SAM" id="Phobius"/>
    </source>
</evidence>
<feature type="transmembrane region" description="Helical" evidence="1">
    <location>
        <begin position="13"/>
        <end position="31"/>
    </location>
</feature>
<name>A0ABQ1GIN4_9BACL</name>
<sequence length="85" mass="9324">MGKINWSAEKVKSSMRVIGVILTIILCLVSLGTDSEIWIDMAIIMVGLYLFICGILDLNVNKKVSIFLIISGSICVLANLIRLIV</sequence>
<evidence type="ECO:0000313" key="2">
    <source>
        <dbReference type="EMBL" id="GGA44700.1"/>
    </source>
</evidence>
<evidence type="ECO:0000313" key="3">
    <source>
        <dbReference type="Proteomes" id="UP000617979"/>
    </source>
</evidence>
<keyword evidence="1" id="KW-1133">Transmembrane helix</keyword>
<accession>A0ABQ1GIN4</accession>
<keyword evidence="1" id="KW-0472">Membrane</keyword>
<feature type="transmembrane region" description="Helical" evidence="1">
    <location>
        <begin position="37"/>
        <end position="58"/>
    </location>
</feature>
<gene>
    <name evidence="2" type="ORF">GCM10007416_17220</name>
</gene>
<dbReference type="EMBL" id="BMEX01000005">
    <property type="protein sequence ID" value="GGA44700.1"/>
    <property type="molecule type" value="Genomic_DNA"/>
</dbReference>
<feature type="transmembrane region" description="Helical" evidence="1">
    <location>
        <begin position="65"/>
        <end position="84"/>
    </location>
</feature>
<comment type="caution">
    <text evidence="2">The sequence shown here is derived from an EMBL/GenBank/DDBJ whole genome shotgun (WGS) entry which is preliminary data.</text>
</comment>